<dbReference type="RefSeq" id="WP_229581263.1">
    <property type="nucleotide sequence ID" value="NZ_CP083975.1"/>
</dbReference>
<dbReference type="CDD" id="cd03451">
    <property type="entry name" value="FkbR2"/>
    <property type="match status" value="1"/>
</dbReference>
<dbReference type="GO" id="GO:0016829">
    <property type="term" value="F:lyase activity"/>
    <property type="evidence" value="ECO:0007669"/>
    <property type="project" value="InterPro"/>
</dbReference>
<geneLocation type="plasmid" evidence="1 2">
    <name>pGD02.2.1</name>
</geneLocation>
<proteinExistence type="predicted"/>
<gene>
    <name evidence="1" type="ORF">KUM34_028740</name>
</gene>
<keyword evidence="1" id="KW-0614">Plasmid</keyword>
<sequence length="168" mass="18855">MTIHQGYHGRYFEDFVVDDVYEHPLGRTITETDNTWFTLLTQNTAPIHFDHEYAKNTDFGQPLVVATFTLALVAGQSVIDVSQNVYANVGWNDIKLPNPVFAGDTIRSRSTVLSARESKSRPYLGLVTVLTEGYNQRNETVISYERSVLVYKRGFGPRHAAQEGTSPA</sequence>
<evidence type="ECO:0000313" key="2">
    <source>
        <dbReference type="Proteomes" id="UP001162740"/>
    </source>
</evidence>
<name>A0AA47AAE6_RHORH</name>
<reference evidence="1 2" key="1">
    <citation type="journal article" date="2021" name="Front. Microbiol.">
        <title>Bacterial Transformation of Aromatic Monomers in Softwood Black Liquor.</title>
        <authorList>
            <person name="Navas L.E."/>
            <person name="Dexter G."/>
            <person name="Liu J."/>
            <person name="Levy-Booth D."/>
            <person name="Cho M."/>
            <person name="Jang S.K."/>
            <person name="Mansfield S.D."/>
            <person name="Renneckar S."/>
            <person name="Mohn W.W."/>
            <person name="Eltis L.D."/>
        </authorList>
    </citation>
    <scope>NUCLEOTIDE SEQUENCE [LARGE SCALE GENOMIC DNA]</scope>
    <source>
        <strain evidence="1 2">GD02</strain>
    </source>
</reference>
<organism evidence="1 2">
    <name type="scientific">Rhodococcus rhodochrous</name>
    <dbReference type="NCBI Taxonomy" id="1829"/>
    <lineage>
        <taxon>Bacteria</taxon>
        <taxon>Bacillati</taxon>
        <taxon>Actinomycetota</taxon>
        <taxon>Actinomycetes</taxon>
        <taxon>Mycobacteriales</taxon>
        <taxon>Nocardiaceae</taxon>
        <taxon>Rhodococcus</taxon>
    </lineage>
</organism>
<protein>
    <submittedName>
        <fullName evidence="1">MaoC family dehydratase</fullName>
    </submittedName>
</protein>
<dbReference type="InterPro" id="IPR029069">
    <property type="entry name" value="HotDog_dom_sf"/>
</dbReference>
<evidence type="ECO:0000313" key="1">
    <source>
        <dbReference type="EMBL" id="UZF48324.1"/>
    </source>
</evidence>
<dbReference type="Pfam" id="PF19315">
    <property type="entry name" value="MC_hydratase"/>
    <property type="match status" value="1"/>
</dbReference>
<dbReference type="Proteomes" id="UP001162740">
    <property type="component" value="Plasmid pGD02.2.1"/>
</dbReference>
<dbReference type="AlphaFoldDB" id="A0AA47AAE6"/>
<dbReference type="InterPro" id="IPR052342">
    <property type="entry name" value="MCH/BMMD"/>
</dbReference>
<dbReference type="PANTHER" id="PTHR43664:SF1">
    <property type="entry name" value="BETA-METHYLMALYL-COA DEHYDRATASE"/>
    <property type="match status" value="1"/>
</dbReference>
<dbReference type="Gene3D" id="3.10.129.10">
    <property type="entry name" value="Hotdog Thioesterase"/>
    <property type="match status" value="1"/>
</dbReference>
<dbReference type="SUPFAM" id="SSF54637">
    <property type="entry name" value="Thioesterase/thiol ester dehydrase-isomerase"/>
    <property type="match status" value="1"/>
</dbReference>
<dbReference type="InterPro" id="IPR048274">
    <property type="entry name" value="MC_hydratase"/>
</dbReference>
<accession>A0AA47AAE6</accession>
<dbReference type="EMBL" id="CP083975">
    <property type="protein sequence ID" value="UZF48324.1"/>
    <property type="molecule type" value="Genomic_DNA"/>
</dbReference>
<dbReference type="PANTHER" id="PTHR43664">
    <property type="entry name" value="MONOAMINE OXIDASE-RELATED"/>
    <property type="match status" value="1"/>
</dbReference>